<evidence type="ECO:0000256" key="2">
    <source>
        <dbReference type="SAM" id="SignalP"/>
    </source>
</evidence>
<dbReference type="EMBL" id="CP003630">
    <property type="protein sequence ID" value="AFZ19344.1"/>
    <property type="molecule type" value="Genomic_DNA"/>
</dbReference>
<dbReference type="OrthoDB" id="9759810at2"/>
<feature type="region of interest" description="Disordered" evidence="1">
    <location>
        <begin position="183"/>
        <end position="258"/>
    </location>
</feature>
<dbReference type="RefSeq" id="WP_015183485.1">
    <property type="nucleotide sequence ID" value="NC_019738.1"/>
</dbReference>
<organism evidence="3 4">
    <name type="scientific">Allocoleopsis franciscana PCC 7113</name>
    <dbReference type="NCBI Taxonomy" id="1173027"/>
    <lineage>
        <taxon>Bacteria</taxon>
        <taxon>Bacillati</taxon>
        <taxon>Cyanobacteriota</taxon>
        <taxon>Cyanophyceae</taxon>
        <taxon>Coleofasciculales</taxon>
        <taxon>Coleofasciculaceae</taxon>
        <taxon>Allocoleopsis</taxon>
        <taxon>Allocoleopsis franciscana</taxon>
    </lineage>
</organism>
<evidence type="ECO:0000313" key="3">
    <source>
        <dbReference type="EMBL" id="AFZ19344.1"/>
    </source>
</evidence>
<reference evidence="3 4" key="1">
    <citation type="submission" date="2012-06" db="EMBL/GenBank/DDBJ databases">
        <title>Finished chromosome of genome of Microcoleus sp. PCC 7113.</title>
        <authorList>
            <consortium name="US DOE Joint Genome Institute"/>
            <person name="Gugger M."/>
            <person name="Coursin T."/>
            <person name="Rippka R."/>
            <person name="Tandeau De Marsac N."/>
            <person name="Huntemann M."/>
            <person name="Wei C.-L."/>
            <person name="Han J."/>
            <person name="Detter J.C."/>
            <person name="Han C."/>
            <person name="Tapia R."/>
            <person name="Chen A."/>
            <person name="Kyrpides N."/>
            <person name="Mavromatis K."/>
            <person name="Markowitz V."/>
            <person name="Szeto E."/>
            <person name="Ivanova N."/>
            <person name="Pagani I."/>
            <person name="Pati A."/>
            <person name="Goodwin L."/>
            <person name="Nordberg H.P."/>
            <person name="Cantor M.N."/>
            <person name="Hua S.X."/>
            <person name="Woyke T."/>
            <person name="Kerfeld C.A."/>
        </authorList>
    </citation>
    <scope>NUCLEOTIDE SEQUENCE [LARGE SCALE GENOMIC DNA]</scope>
    <source>
        <strain evidence="3 4">PCC 7113</strain>
    </source>
</reference>
<dbReference type="PATRIC" id="fig|1173027.3.peg.3983"/>
<name>K9WHT5_9CYAN</name>
<accession>K9WHT5</accession>
<gene>
    <name evidence="3" type="ORF">Mic7113_3620</name>
</gene>
<dbReference type="InterPro" id="IPR022222">
    <property type="entry name" value="DUF3747"/>
</dbReference>
<dbReference type="HOGENOM" id="CLU_055407_0_0_3"/>
<feature type="chain" id="PRO_5003937963" description="DUF3747 domain-containing protein" evidence="2">
    <location>
        <begin position="29"/>
        <end position="258"/>
    </location>
</feature>
<dbReference type="KEGG" id="mic:Mic7113_3620"/>
<keyword evidence="4" id="KW-1185">Reference proteome</keyword>
<feature type="signal peptide" evidence="2">
    <location>
        <begin position="1"/>
        <end position="28"/>
    </location>
</feature>
<dbReference type="eggNOG" id="COG0860">
    <property type="taxonomic scope" value="Bacteria"/>
</dbReference>
<dbReference type="AlphaFoldDB" id="K9WHT5"/>
<dbReference type="STRING" id="1173027.Mic7113_3620"/>
<proteinExistence type="predicted"/>
<sequence>MNISQCLQVAGLAVASLLTIGTLSPTTAATFDDAEVNGNNFIAVAAPYGDNKHQLLIIEQLSNRRPCWSETGSNPVTVEPLLLKFDFTGICGRSTDSNGYSLRMSGEDLGLDYLLRIVERNGELVLVGTPRVNRSAGEVEIGSTQGMTNGFAKIILNPGWRFTRRTYQGKSLGHIYLTTDSSAPVASQSNTPPRNLPSSQPSFSSPPPVPSSPPERELIFTKPGDDSTAPSIGVPSTPVPSSPSTPERQIPVFVVPTN</sequence>
<dbReference type="Pfam" id="PF12565">
    <property type="entry name" value="DUF3747"/>
    <property type="match status" value="1"/>
</dbReference>
<keyword evidence="2" id="KW-0732">Signal</keyword>
<feature type="compositionally biased region" description="Basic and acidic residues" evidence="1">
    <location>
        <begin position="214"/>
        <end position="225"/>
    </location>
</feature>
<evidence type="ECO:0000313" key="4">
    <source>
        <dbReference type="Proteomes" id="UP000010471"/>
    </source>
</evidence>
<feature type="compositionally biased region" description="Pro residues" evidence="1">
    <location>
        <begin position="204"/>
        <end position="213"/>
    </location>
</feature>
<evidence type="ECO:0008006" key="5">
    <source>
        <dbReference type="Google" id="ProtNLM"/>
    </source>
</evidence>
<dbReference type="Proteomes" id="UP000010471">
    <property type="component" value="Chromosome"/>
</dbReference>
<evidence type="ECO:0000256" key="1">
    <source>
        <dbReference type="SAM" id="MobiDB-lite"/>
    </source>
</evidence>
<protein>
    <recommendedName>
        <fullName evidence="5">DUF3747 domain-containing protein</fullName>
    </recommendedName>
</protein>
<feature type="compositionally biased region" description="Polar residues" evidence="1">
    <location>
        <begin position="183"/>
        <end position="193"/>
    </location>
</feature>